<dbReference type="PANTHER" id="PTHR10334">
    <property type="entry name" value="CYSTEINE-RICH SECRETORY PROTEIN-RELATED"/>
    <property type="match status" value="1"/>
</dbReference>
<gene>
    <name evidence="3" type="ORF">V1264_008417</name>
</gene>
<feature type="domain" description="SCP" evidence="2">
    <location>
        <begin position="91"/>
        <end position="236"/>
    </location>
</feature>
<evidence type="ECO:0000313" key="4">
    <source>
        <dbReference type="Proteomes" id="UP001374579"/>
    </source>
</evidence>
<feature type="chain" id="PRO_5043054420" description="SCP domain-containing protein" evidence="1">
    <location>
        <begin position="29"/>
        <end position="284"/>
    </location>
</feature>
<dbReference type="EMBL" id="JBAMIC010000021">
    <property type="protein sequence ID" value="KAK7092714.1"/>
    <property type="molecule type" value="Genomic_DNA"/>
</dbReference>
<dbReference type="PROSITE" id="PS01010">
    <property type="entry name" value="CRISP_2"/>
    <property type="match status" value="1"/>
</dbReference>
<sequence length="284" mass="31815">MASAYITIATLTRALWVISFLLLTTGHSEETPRLRRALSVQSAGGHLAERVDTSEGRASNGRSEFLDSLLVKRSRERRSNDNKAVTRFSASERLAIVRLHEHYRQSVRPPASDMLTMSWDEQLETMANKFASKCAFEHNPDRDSQTSFKSVGENIYAHSSFYNESAAVDYWHSEEKNYNYNAHSCTGVCGHYTQVVWATSNKIGCGLRYCDPLAKVNFGKGYFIVCNYAPSGNLRGMRPYQQSTAIITSTKKPRDTDDTVPDNAGCSVRLSILLLVVTVYFPLS</sequence>
<accession>A0AAN9ATH4</accession>
<name>A0AAN9ATH4_9CAEN</name>
<dbReference type="AlphaFoldDB" id="A0AAN9ATH4"/>
<keyword evidence="4" id="KW-1185">Reference proteome</keyword>
<dbReference type="Pfam" id="PF00188">
    <property type="entry name" value="CAP"/>
    <property type="match status" value="1"/>
</dbReference>
<reference evidence="3 4" key="1">
    <citation type="submission" date="2024-02" db="EMBL/GenBank/DDBJ databases">
        <title>Chromosome-scale genome assembly of the rough periwinkle Littorina saxatilis.</title>
        <authorList>
            <person name="De Jode A."/>
            <person name="Faria R."/>
            <person name="Formenti G."/>
            <person name="Sims Y."/>
            <person name="Smith T.P."/>
            <person name="Tracey A."/>
            <person name="Wood J.M.D."/>
            <person name="Zagrodzka Z.B."/>
            <person name="Johannesson K."/>
            <person name="Butlin R.K."/>
            <person name="Leder E.H."/>
        </authorList>
    </citation>
    <scope>NUCLEOTIDE SEQUENCE [LARGE SCALE GENOMIC DNA]</scope>
    <source>
        <strain evidence="3">Snail1</strain>
        <tissue evidence="3">Muscle</tissue>
    </source>
</reference>
<protein>
    <recommendedName>
        <fullName evidence="2">SCP domain-containing protein</fullName>
    </recommendedName>
</protein>
<dbReference type="InterPro" id="IPR035940">
    <property type="entry name" value="CAP_sf"/>
</dbReference>
<dbReference type="PRINTS" id="PR00837">
    <property type="entry name" value="V5TPXLIKE"/>
</dbReference>
<dbReference type="GO" id="GO:0005576">
    <property type="term" value="C:extracellular region"/>
    <property type="evidence" value="ECO:0007669"/>
    <property type="project" value="InterPro"/>
</dbReference>
<evidence type="ECO:0000259" key="2">
    <source>
        <dbReference type="SMART" id="SM00198"/>
    </source>
</evidence>
<dbReference type="PROSITE" id="PS01009">
    <property type="entry name" value="CRISP_1"/>
    <property type="match status" value="1"/>
</dbReference>
<dbReference type="InterPro" id="IPR018244">
    <property type="entry name" value="Allrgn_V5/Tpx1_CS"/>
</dbReference>
<feature type="signal peptide" evidence="1">
    <location>
        <begin position="1"/>
        <end position="28"/>
    </location>
</feature>
<evidence type="ECO:0000313" key="3">
    <source>
        <dbReference type="EMBL" id="KAK7092714.1"/>
    </source>
</evidence>
<dbReference type="InterPro" id="IPR014044">
    <property type="entry name" value="CAP_dom"/>
</dbReference>
<dbReference type="SMART" id="SM00198">
    <property type="entry name" value="SCP"/>
    <property type="match status" value="1"/>
</dbReference>
<organism evidence="3 4">
    <name type="scientific">Littorina saxatilis</name>
    <dbReference type="NCBI Taxonomy" id="31220"/>
    <lineage>
        <taxon>Eukaryota</taxon>
        <taxon>Metazoa</taxon>
        <taxon>Spiralia</taxon>
        <taxon>Lophotrochozoa</taxon>
        <taxon>Mollusca</taxon>
        <taxon>Gastropoda</taxon>
        <taxon>Caenogastropoda</taxon>
        <taxon>Littorinimorpha</taxon>
        <taxon>Littorinoidea</taxon>
        <taxon>Littorinidae</taxon>
        <taxon>Littorina</taxon>
    </lineage>
</organism>
<dbReference type="InterPro" id="IPR001283">
    <property type="entry name" value="CRISP-related"/>
</dbReference>
<comment type="caution">
    <text evidence="3">The sequence shown here is derived from an EMBL/GenBank/DDBJ whole genome shotgun (WGS) entry which is preliminary data.</text>
</comment>
<evidence type="ECO:0000256" key="1">
    <source>
        <dbReference type="SAM" id="SignalP"/>
    </source>
</evidence>
<keyword evidence="1" id="KW-0732">Signal</keyword>
<dbReference type="SUPFAM" id="SSF55797">
    <property type="entry name" value="PR-1-like"/>
    <property type="match status" value="1"/>
</dbReference>
<dbReference type="Gene3D" id="3.40.33.10">
    <property type="entry name" value="CAP"/>
    <property type="match status" value="1"/>
</dbReference>
<proteinExistence type="predicted"/>
<dbReference type="Proteomes" id="UP001374579">
    <property type="component" value="Unassembled WGS sequence"/>
</dbReference>